<evidence type="ECO:0000313" key="3">
    <source>
        <dbReference type="EMBL" id="TEY84218.1"/>
    </source>
</evidence>
<dbReference type="Pfam" id="PF00651">
    <property type="entry name" value="BTB"/>
    <property type="match status" value="1"/>
</dbReference>
<dbReference type="SUPFAM" id="SSF54695">
    <property type="entry name" value="POZ domain"/>
    <property type="match status" value="1"/>
</dbReference>
<dbReference type="InterPro" id="IPR011333">
    <property type="entry name" value="SKP1/BTB/POZ_sf"/>
</dbReference>
<accession>A0A4Y8DFD4</accession>
<keyword evidence="4" id="KW-1185">Reference proteome</keyword>
<dbReference type="Proteomes" id="UP000297299">
    <property type="component" value="Unassembled WGS sequence"/>
</dbReference>
<dbReference type="InterPro" id="IPR000210">
    <property type="entry name" value="BTB/POZ_dom"/>
</dbReference>
<dbReference type="OrthoDB" id="3498022at2759"/>
<protein>
    <recommendedName>
        <fullName evidence="2">BTB domain-containing protein</fullName>
    </recommendedName>
</protein>
<dbReference type="Gene3D" id="3.30.710.10">
    <property type="entry name" value="Potassium Channel Kv1.1, Chain A"/>
    <property type="match status" value="1"/>
</dbReference>
<evidence type="ECO:0000256" key="1">
    <source>
        <dbReference type="SAM" id="MobiDB-lite"/>
    </source>
</evidence>
<organism evidence="3 4">
    <name type="scientific">Botryotinia calthae</name>
    <dbReference type="NCBI Taxonomy" id="38488"/>
    <lineage>
        <taxon>Eukaryota</taxon>
        <taxon>Fungi</taxon>
        <taxon>Dikarya</taxon>
        <taxon>Ascomycota</taxon>
        <taxon>Pezizomycotina</taxon>
        <taxon>Leotiomycetes</taxon>
        <taxon>Helotiales</taxon>
        <taxon>Sclerotiniaceae</taxon>
        <taxon>Botryotinia</taxon>
    </lineage>
</organism>
<gene>
    <name evidence="3" type="ORF">BOTCAL_0019g00430</name>
</gene>
<comment type="caution">
    <text evidence="3">The sequence shown here is derived from an EMBL/GenBank/DDBJ whole genome shotgun (WGS) entry which is preliminary data.</text>
</comment>
<evidence type="ECO:0000259" key="2">
    <source>
        <dbReference type="Pfam" id="PF00651"/>
    </source>
</evidence>
<reference evidence="3 4" key="1">
    <citation type="submission" date="2017-11" db="EMBL/GenBank/DDBJ databases">
        <title>Comparative genomics of Botrytis spp.</title>
        <authorList>
            <person name="Valero-Jimenez C.A."/>
            <person name="Tapia P."/>
            <person name="Veloso J."/>
            <person name="Silva-Moreno E."/>
            <person name="Staats M."/>
            <person name="Valdes J.H."/>
            <person name="Van Kan J.A.L."/>
        </authorList>
    </citation>
    <scope>NUCLEOTIDE SEQUENCE [LARGE SCALE GENOMIC DNA]</scope>
    <source>
        <strain evidence="3 4">MUCL2830</strain>
    </source>
</reference>
<proteinExistence type="predicted"/>
<sequence length="305" mass="35043">MEYVEWKRKRPGTKREFKMRANGVIDGENGMVLLEGRAPFDVANTMPPLEKRRDPKGKHATVESPKNIRKKGRQYWGDSQQGDKKPSLIRLKVGNVPHNRHTFHVSKAILRAKVKYFDNILTQRPTLKNLNLHGKEPTSFALFLNWICYGRYAPLNIEEGLVPFRSRIILYDLGDEYKLPELMDYTMTVLITNYAMHDKLTLDEEYAHLIYLDTVDGSKLRSFVSHSLAMSLLAIGNFSEKQVWMMEYGHPDLWRDVSSWMGIIKVRSFGTPFVSSSFPGPWAPSKCVFHVHNVGAACSFMGDIF</sequence>
<dbReference type="EMBL" id="PHWZ01000019">
    <property type="protein sequence ID" value="TEY84218.1"/>
    <property type="molecule type" value="Genomic_DNA"/>
</dbReference>
<feature type="domain" description="BTB" evidence="2">
    <location>
        <begin position="91"/>
        <end position="184"/>
    </location>
</feature>
<name>A0A4Y8DFD4_9HELO</name>
<feature type="region of interest" description="Disordered" evidence="1">
    <location>
        <begin position="43"/>
        <end position="64"/>
    </location>
</feature>
<dbReference type="AlphaFoldDB" id="A0A4Y8DFD4"/>
<evidence type="ECO:0000313" key="4">
    <source>
        <dbReference type="Proteomes" id="UP000297299"/>
    </source>
</evidence>
<dbReference type="STRING" id="38488.A0A4Y8DFD4"/>